<evidence type="ECO:0000256" key="1">
    <source>
        <dbReference type="SAM" id="MobiDB-lite"/>
    </source>
</evidence>
<feature type="region of interest" description="Disordered" evidence="1">
    <location>
        <begin position="147"/>
        <end position="218"/>
    </location>
</feature>
<dbReference type="AlphaFoldDB" id="A0A7E4UWE3"/>
<protein>
    <submittedName>
        <fullName evidence="4">SUEL-type lectin domain-containing protein</fullName>
    </submittedName>
</protein>
<accession>A0A7E4UWE3</accession>
<keyword evidence="2" id="KW-0472">Membrane</keyword>
<evidence type="ECO:0000313" key="4">
    <source>
        <dbReference type="WBParaSite" id="Pan_g13657.t1"/>
    </source>
</evidence>
<feature type="compositionally biased region" description="Basic and acidic residues" evidence="1">
    <location>
        <begin position="207"/>
        <end position="218"/>
    </location>
</feature>
<sequence>MFSICYLSDPKASRHDLEQRGYVNIGGFCPTGYCTLVLEPEHKGVFGLSTERHDGNLYGMLVEGSTSMCPRYVVKYVSNFTVIAVPKCSVIIDGARFPKKETTEPKKKSSDLKWFIAIGIVFALLLLVAGAVGLYICTHSKKEAVPVKPVRHNGSSPKSHPRTSPINKKLERRPDTVCCSPKTQPSYKENFGKTESKHNRNSQKPSLKSDKCSISDEV</sequence>
<proteinExistence type="predicted"/>
<reference evidence="4" key="2">
    <citation type="submission" date="2020-10" db="UniProtKB">
        <authorList>
            <consortium name="WormBaseParasite"/>
        </authorList>
    </citation>
    <scope>IDENTIFICATION</scope>
</reference>
<dbReference type="WBParaSite" id="Pan_g13657.t1">
    <property type="protein sequence ID" value="Pan_g13657.t1"/>
    <property type="gene ID" value="Pan_g13657"/>
</dbReference>
<reference evidence="3" key="1">
    <citation type="journal article" date="2013" name="Genetics">
        <title>The draft genome and transcriptome of Panagrellus redivivus are shaped by the harsh demands of a free-living lifestyle.</title>
        <authorList>
            <person name="Srinivasan J."/>
            <person name="Dillman A.R."/>
            <person name="Macchietto M.G."/>
            <person name="Heikkinen L."/>
            <person name="Lakso M."/>
            <person name="Fracchia K.M."/>
            <person name="Antoshechkin I."/>
            <person name="Mortazavi A."/>
            <person name="Wong G."/>
            <person name="Sternberg P.W."/>
        </authorList>
    </citation>
    <scope>NUCLEOTIDE SEQUENCE [LARGE SCALE GENOMIC DNA]</scope>
    <source>
        <strain evidence="3">MT8872</strain>
    </source>
</reference>
<name>A0A7E4UWE3_PANRE</name>
<keyword evidence="2" id="KW-1133">Transmembrane helix</keyword>
<keyword evidence="3" id="KW-1185">Reference proteome</keyword>
<feature type="compositionally biased region" description="Polar residues" evidence="1">
    <location>
        <begin position="153"/>
        <end position="166"/>
    </location>
</feature>
<dbReference type="Proteomes" id="UP000492821">
    <property type="component" value="Unassembled WGS sequence"/>
</dbReference>
<organism evidence="3 4">
    <name type="scientific">Panagrellus redivivus</name>
    <name type="common">Microworm</name>
    <dbReference type="NCBI Taxonomy" id="6233"/>
    <lineage>
        <taxon>Eukaryota</taxon>
        <taxon>Metazoa</taxon>
        <taxon>Ecdysozoa</taxon>
        <taxon>Nematoda</taxon>
        <taxon>Chromadorea</taxon>
        <taxon>Rhabditida</taxon>
        <taxon>Tylenchina</taxon>
        <taxon>Panagrolaimomorpha</taxon>
        <taxon>Panagrolaimoidea</taxon>
        <taxon>Panagrolaimidae</taxon>
        <taxon>Panagrellus</taxon>
    </lineage>
</organism>
<keyword evidence="2" id="KW-0812">Transmembrane</keyword>
<feature type="transmembrane region" description="Helical" evidence="2">
    <location>
        <begin position="114"/>
        <end position="136"/>
    </location>
</feature>
<evidence type="ECO:0000313" key="3">
    <source>
        <dbReference type="Proteomes" id="UP000492821"/>
    </source>
</evidence>
<evidence type="ECO:0000256" key="2">
    <source>
        <dbReference type="SAM" id="Phobius"/>
    </source>
</evidence>